<accession>A0A222E8N3</accession>
<dbReference type="Proteomes" id="UP000203589">
    <property type="component" value="Chromosome"/>
</dbReference>
<keyword evidence="3" id="KW-1185">Reference proteome</keyword>
<evidence type="ECO:0000256" key="1">
    <source>
        <dbReference type="SAM" id="SignalP"/>
    </source>
</evidence>
<dbReference type="EMBL" id="CP022540">
    <property type="protein sequence ID" value="ASP22331.1"/>
    <property type="molecule type" value="Genomic_DNA"/>
</dbReference>
<sequence length="118" mass="12977">MRALLLSACLLATPLIAQENLNHEGSVGIAGRYTVEGINPDRSAYNGTLEMTQDGDLYRIVWTIAGQRYTGQGRLEGRVLTINWDGDSTPVVYVVMPNGALHGTWSDGYALERLQPQR</sequence>
<protein>
    <recommendedName>
        <fullName evidence="4">Fibronectin-binding protein</fullName>
    </recommendedName>
</protein>
<reference evidence="2 3" key="1">
    <citation type="submission" date="2017-07" db="EMBL/GenBank/DDBJ databases">
        <title>Genome Sequence of Antarctobacter heliothermus Strain SMS3 Isolated from a culture of the Diatom Skeletonema marinoi.</title>
        <authorList>
            <person name="Topel M."/>
            <person name="Pinder M.I.M."/>
            <person name="Johansson O.N."/>
            <person name="Kourtchenko O."/>
            <person name="Godhe A."/>
            <person name="Clarke A.K."/>
        </authorList>
    </citation>
    <scope>NUCLEOTIDE SEQUENCE [LARGE SCALE GENOMIC DNA]</scope>
    <source>
        <strain evidence="2 3">SMS3</strain>
    </source>
</reference>
<gene>
    <name evidence="2" type="ORF">ANTHELSMS3_03709</name>
</gene>
<dbReference type="KEGG" id="aht:ANTHELSMS3_03709"/>
<keyword evidence="1" id="KW-0732">Signal</keyword>
<name>A0A222E8N3_9RHOB</name>
<evidence type="ECO:0000313" key="2">
    <source>
        <dbReference type="EMBL" id="ASP22331.1"/>
    </source>
</evidence>
<feature type="signal peptide" evidence="1">
    <location>
        <begin position="1"/>
        <end position="17"/>
    </location>
</feature>
<evidence type="ECO:0000313" key="3">
    <source>
        <dbReference type="Proteomes" id="UP000203589"/>
    </source>
</evidence>
<dbReference type="AlphaFoldDB" id="A0A222E8N3"/>
<evidence type="ECO:0008006" key="4">
    <source>
        <dbReference type="Google" id="ProtNLM"/>
    </source>
</evidence>
<feature type="chain" id="PRO_5012465757" description="Fibronectin-binding protein" evidence="1">
    <location>
        <begin position="18"/>
        <end position="118"/>
    </location>
</feature>
<proteinExistence type="predicted"/>
<organism evidence="2 3">
    <name type="scientific">Antarctobacter heliothermus</name>
    <dbReference type="NCBI Taxonomy" id="74033"/>
    <lineage>
        <taxon>Bacteria</taxon>
        <taxon>Pseudomonadati</taxon>
        <taxon>Pseudomonadota</taxon>
        <taxon>Alphaproteobacteria</taxon>
        <taxon>Rhodobacterales</taxon>
        <taxon>Roseobacteraceae</taxon>
        <taxon>Antarctobacter</taxon>
    </lineage>
</organism>